<dbReference type="Proteomes" id="UP000554482">
    <property type="component" value="Unassembled WGS sequence"/>
</dbReference>
<keyword evidence="4 5" id="KW-0560">Oxidoreductase</keyword>
<reference evidence="6 7" key="1">
    <citation type="submission" date="2020-06" db="EMBL/GenBank/DDBJ databases">
        <title>Transcriptomic and genomic resources for Thalictrum thalictroides and T. hernandezii: Facilitating candidate gene discovery in an emerging model plant lineage.</title>
        <authorList>
            <person name="Arias T."/>
            <person name="Riano-Pachon D.M."/>
            <person name="Di Stilio V.S."/>
        </authorList>
    </citation>
    <scope>NUCLEOTIDE SEQUENCE [LARGE SCALE GENOMIC DNA]</scope>
    <source>
        <strain evidence="7">cv. WT478/WT964</strain>
        <tissue evidence="6">Leaves</tissue>
    </source>
</reference>
<dbReference type="GO" id="GO:0050661">
    <property type="term" value="F:NADP binding"/>
    <property type="evidence" value="ECO:0007669"/>
    <property type="project" value="InterPro"/>
</dbReference>
<comment type="caution">
    <text evidence="6">The sequence shown here is derived from an EMBL/GenBank/DDBJ whole genome shotgun (WGS) entry which is preliminary data.</text>
</comment>
<evidence type="ECO:0000256" key="2">
    <source>
        <dbReference type="ARBA" id="ARBA00022630"/>
    </source>
</evidence>
<keyword evidence="7" id="KW-1185">Reference proteome</keyword>
<comment type="similarity">
    <text evidence="1 5">Belongs to the FMO family.</text>
</comment>
<dbReference type="EMBL" id="JABWDY010016239">
    <property type="protein sequence ID" value="KAF5196246.1"/>
    <property type="molecule type" value="Genomic_DNA"/>
</dbReference>
<gene>
    <name evidence="6" type="ORF">FRX31_014167</name>
</gene>
<dbReference type="Gene3D" id="3.50.50.60">
    <property type="entry name" value="FAD/NAD(P)-binding domain"/>
    <property type="match status" value="1"/>
</dbReference>
<evidence type="ECO:0000256" key="4">
    <source>
        <dbReference type="ARBA" id="ARBA00023002"/>
    </source>
</evidence>
<evidence type="ECO:0000313" key="6">
    <source>
        <dbReference type="EMBL" id="KAF5196246.1"/>
    </source>
</evidence>
<dbReference type="EC" id="1.-.-.-" evidence="5"/>
<accession>A0A7J6WFM6</accession>
<dbReference type="GO" id="GO:0004499">
    <property type="term" value="F:N,N-dimethylaniline monooxygenase activity"/>
    <property type="evidence" value="ECO:0007669"/>
    <property type="project" value="InterPro"/>
</dbReference>
<dbReference type="SUPFAM" id="SSF51905">
    <property type="entry name" value="FAD/NAD(P)-binding domain"/>
    <property type="match status" value="1"/>
</dbReference>
<dbReference type="InterPro" id="IPR036188">
    <property type="entry name" value="FAD/NAD-bd_sf"/>
</dbReference>
<dbReference type="InterPro" id="IPR050346">
    <property type="entry name" value="FMO-like"/>
</dbReference>
<dbReference type="Pfam" id="PF00743">
    <property type="entry name" value="FMO-like"/>
    <property type="match status" value="1"/>
</dbReference>
<keyword evidence="5 6" id="KW-0503">Monooxygenase</keyword>
<dbReference type="AlphaFoldDB" id="A0A7J6WFM6"/>
<dbReference type="InterPro" id="IPR020946">
    <property type="entry name" value="Flavin_mOase-like"/>
</dbReference>
<name>A0A7J6WFM6_THATH</name>
<dbReference type="GO" id="GO:0050660">
    <property type="term" value="F:flavin adenine dinucleotide binding"/>
    <property type="evidence" value="ECO:0007669"/>
    <property type="project" value="InterPro"/>
</dbReference>
<proteinExistence type="inferred from homology"/>
<keyword evidence="2 5" id="KW-0285">Flavoprotein</keyword>
<keyword evidence="3 5" id="KW-0274">FAD</keyword>
<protein>
    <recommendedName>
        <fullName evidence="5">Flavin-containing monooxygenase</fullName>
        <ecNumber evidence="5">1.-.-.-</ecNumber>
    </recommendedName>
</protein>
<dbReference type="OrthoDB" id="1696484at2759"/>
<evidence type="ECO:0000256" key="3">
    <source>
        <dbReference type="ARBA" id="ARBA00022827"/>
    </source>
</evidence>
<comment type="cofactor">
    <cofactor evidence="5">
        <name>FAD</name>
        <dbReference type="ChEBI" id="CHEBI:57692"/>
    </cofactor>
</comment>
<evidence type="ECO:0000256" key="5">
    <source>
        <dbReference type="RuleBase" id="RU361177"/>
    </source>
</evidence>
<sequence>MAIDYEGVSDEEMVAWDLWGGTGNPINPKGRWNITIEDTQIESTKVNYAHSSLVSLPLNLTWCFVKTEAFDGKVIHSMDYSAMDDASAAKYIKGKRVAVVGVQKSALDIATECVMANGIEHPCTVIYKRAHWNFPDFFPWGVPLAFLYFNHFAEYMIHKPGEGLILSLLATLLSPLRWMKYKFVESYIRWKLPLKKFNMIPKHSWEKDFFACTIAITPEKVYHRVDEGNLILKKSTTFSFWKDGVVINDNNECYELIETYVVILATGYKGDQKLKNIFSSPTSFQKYIMGTSKSTVQLYRYDVSRLQSSK</sequence>
<dbReference type="PANTHER" id="PTHR23023">
    <property type="entry name" value="DIMETHYLANILINE MONOOXYGENASE"/>
    <property type="match status" value="1"/>
</dbReference>
<evidence type="ECO:0000313" key="7">
    <source>
        <dbReference type="Proteomes" id="UP000554482"/>
    </source>
</evidence>
<organism evidence="6 7">
    <name type="scientific">Thalictrum thalictroides</name>
    <name type="common">Rue-anemone</name>
    <name type="synonym">Anemone thalictroides</name>
    <dbReference type="NCBI Taxonomy" id="46969"/>
    <lineage>
        <taxon>Eukaryota</taxon>
        <taxon>Viridiplantae</taxon>
        <taxon>Streptophyta</taxon>
        <taxon>Embryophyta</taxon>
        <taxon>Tracheophyta</taxon>
        <taxon>Spermatophyta</taxon>
        <taxon>Magnoliopsida</taxon>
        <taxon>Ranunculales</taxon>
        <taxon>Ranunculaceae</taxon>
        <taxon>Thalictroideae</taxon>
        <taxon>Thalictrum</taxon>
    </lineage>
</organism>
<evidence type="ECO:0000256" key="1">
    <source>
        <dbReference type="ARBA" id="ARBA00009183"/>
    </source>
</evidence>